<proteinExistence type="predicted"/>
<evidence type="ECO:0000313" key="5">
    <source>
        <dbReference type="EMBL" id="ORW22107.1"/>
    </source>
</evidence>
<dbReference type="SUPFAM" id="SSF81606">
    <property type="entry name" value="PP2C-like"/>
    <property type="match status" value="1"/>
</dbReference>
<dbReference type="InterPro" id="IPR003018">
    <property type="entry name" value="GAF"/>
</dbReference>
<evidence type="ECO:0000256" key="2">
    <source>
        <dbReference type="SAM" id="Coils"/>
    </source>
</evidence>
<dbReference type="RefSeq" id="WP_046182044.1">
    <property type="nucleotide sequence ID" value="NZ_JACKSS010000043.1"/>
</dbReference>
<feature type="domain" description="PPM-type phosphatase" evidence="4">
    <location>
        <begin position="515"/>
        <end position="730"/>
    </location>
</feature>
<protein>
    <submittedName>
        <fullName evidence="5">ATPase</fullName>
    </submittedName>
</protein>
<dbReference type="Gene3D" id="3.30.565.10">
    <property type="entry name" value="Histidine kinase-like ATPase, C-terminal domain"/>
    <property type="match status" value="1"/>
</dbReference>
<dbReference type="AlphaFoldDB" id="A0A0F5NHZ9"/>
<dbReference type="SMART" id="SM00065">
    <property type="entry name" value="GAF"/>
    <property type="match status" value="2"/>
</dbReference>
<organism evidence="5 6">
    <name type="scientific">Mycobacterium nebraskense</name>
    <dbReference type="NCBI Taxonomy" id="244292"/>
    <lineage>
        <taxon>Bacteria</taxon>
        <taxon>Bacillati</taxon>
        <taxon>Actinomycetota</taxon>
        <taxon>Actinomycetes</taxon>
        <taxon>Mycobacteriales</taxon>
        <taxon>Mycobacteriaceae</taxon>
        <taxon>Mycobacterium</taxon>
    </lineage>
</organism>
<dbReference type="OrthoDB" id="163538at2"/>
<keyword evidence="2" id="KW-0175">Coiled coil</keyword>
<dbReference type="InterPro" id="IPR003594">
    <property type="entry name" value="HATPase_dom"/>
</dbReference>
<dbReference type="CDD" id="cd16936">
    <property type="entry name" value="HATPase_RsbW-like"/>
    <property type="match status" value="1"/>
</dbReference>
<feature type="coiled-coil region" evidence="2">
    <location>
        <begin position="16"/>
        <end position="43"/>
    </location>
</feature>
<dbReference type="InterPro" id="IPR001932">
    <property type="entry name" value="PPM-type_phosphatase-like_dom"/>
</dbReference>
<dbReference type="SUPFAM" id="SSF55781">
    <property type="entry name" value="GAF domain-like"/>
    <property type="match status" value="2"/>
</dbReference>
<feature type="domain" description="GAF" evidence="3">
    <location>
        <begin position="213"/>
        <end position="358"/>
    </location>
</feature>
<dbReference type="EMBL" id="LQPH01000123">
    <property type="protein sequence ID" value="ORW22107.1"/>
    <property type="molecule type" value="Genomic_DNA"/>
</dbReference>
<comment type="caution">
    <text evidence="5">The sequence shown here is derived from an EMBL/GenBank/DDBJ whole genome shotgun (WGS) entry which is preliminary data.</text>
</comment>
<dbReference type="Pfam" id="PF13581">
    <property type="entry name" value="HATPase_c_2"/>
    <property type="match status" value="1"/>
</dbReference>
<dbReference type="InterPro" id="IPR036457">
    <property type="entry name" value="PPM-type-like_dom_sf"/>
</dbReference>
<dbReference type="SMART" id="SM00331">
    <property type="entry name" value="PP2C_SIG"/>
    <property type="match status" value="1"/>
</dbReference>
<sequence length="857" mass="90976">MGNEGGGGSAFTWQGRRELVSQIHEQLDELVEARDQMEQLVRVISEIGSDLDLGVTLHRIVKGAMELTGSRYAALGIRAPDGTLASFVHAGMDVGTARRLGDLPVGEGLRLDDVSAHARAGALQGNDPPIRALLGLAITVRGADFGSLYLADDRPGRVFSDSQAAAVRALATAAAAAIDNARLFERERETARWTKASREITTALLSGDPQTGPLQLIVNRALELAGAEQAILLVPKESDLPADEVDTLVVAATAGRYSSEVIGRQVPMDGSTTGGVARRGLPLITDSFQYPIEGFTDVGERSAIVMPLIADGAVLGVIAVARDPQQSPFGNDYLELVSDFARHAAIALALAAGREHALNQELAQADTVDDAVSAAAEELRRLWRARRVLAVTFPTHSYSNETAYGAPQVVSVGEPAEWGDLPSHTQQMLSSLRDGDLLSPGTGEAGTAGIALQHPEGVLVVWIDLAERRPFTLEDQTLLTVLAGRLGQGLQRVHQVDQQRETALALQHAILGPADLPHGFAVRYQAASRPLQVGGDWYDVFDLDDGRIAMVVGDCVGHGLAAATVMGQVRSACRALLFDNPSPATALTGMDRFAARLPGAQCTTAVCAVLNPETGDLVYSSAGHPPPILVHADGTTQMLDDGHTIALGIRPDWSRPEGRVTLPARATLLLYTDGLVERRRIALGQGISRAATLVQDGRASTLNDLANHIMSSLAPSGGYQDDVVLLLYRHPAPLELTFPADVSHLAPARTALRTWLTRTRLDPEQAMNVLVAAGEAVANAIEHGHRDQPEGTISLGATALVDQVQLTITDTGSWKPPQPASYPHRGRGIALMRGLMHDVIINPDAAGTTVHLSARIT</sequence>
<evidence type="ECO:0000259" key="4">
    <source>
        <dbReference type="SMART" id="SM00331"/>
    </source>
</evidence>
<name>A0A0F5NHZ9_9MYCO</name>
<accession>A0A0F5NHZ9</accession>
<evidence type="ECO:0000256" key="1">
    <source>
        <dbReference type="ARBA" id="ARBA00022801"/>
    </source>
</evidence>
<keyword evidence="1" id="KW-0378">Hydrolase</keyword>
<evidence type="ECO:0000313" key="6">
    <source>
        <dbReference type="Proteomes" id="UP000193781"/>
    </source>
</evidence>
<dbReference type="PANTHER" id="PTHR43156">
    <property type="entry name" value="STAGE II SPORULATION PROTEIN E-RELATED"/>
    <property type="match status" value="1"/>
</dbReference>
<dbReference type="InterPro" id="IPR029016">
    <property type="entry name" value="GAF-like_dom_sf"/>
</dbReference>
<dbReference type="Pfam" id="PF07228">
    <property type="entry name" value="SpoIIE"/>
    <property type="match status" value="1"/>
</dbReference>
<dbReference type="Gene3D" id="3.30.450.40">
    <property type="match status" value="2"/>
</dbReference>
<evidence type="ECO:0000259" key="3">
    <source>
        <dbReference type="SMART" id="SM00065"/>
    </source>
</evidence>
<keyword evidence="6" id="KW-1185">Reference proteome</keyword>
<gene>
    <name evidence="5" type="ORF">AWC17_05500</name>
</gene>
<dbReference type="SUPFAM" id="SSF55874">
    <property type="entry name" value="ATPase domain of HSP90 chaperone/DNA topoisomerase II/histidine kinase"/>
    <property type="match status" value="1"/>
</dbReference>
<dbReference type="PANTHER" id="PTHR43156:SF2">
    <property type="entry name" value="STAGE II SPORULATION PROTEIN E"/>
    <property type="match status" value="1"/>
</dbReference>
<dbReference type="InterPro" id="IPR052016">
    <property type="entry name" value="Bact_Sigma-Reg"/>
</dbReference>
<dbReference type="GO" id="GO:0016791">
    <property type="term" value="F:phosphatase activity"/>
    <property type="evidence" value="ECO:0007669"/>
    <property type="project" value="TreeGrafter"/>
</dbReference>
<dbReference type="Gene3D" id="3.60.40.10">
    <property type="entry name" value="PPM-type phosphatase domain"/>
    <property type="match status" value="1"/>
</dbReference>
<dbReference type="STRING" id="244292.ABW17_27180"/>
<reference evidence="5 6" key="1">
    <citation type="submission" date="2016-01" db="EMBL/GenBank/DDBJ databases">
        <title>The new phylogeny of the genus Mycobacterium.</title>
        <authorList>
            <person name="Tarcisio F."/>
            <person name="Conor M."/>
            <person name="Antonella G."/>
            <person name="Elisabetta G."/>
            <person name="Giulia F.S."/>
            <person name="Sara T."/>
            <person name="Anna F."/>
            <person name="Clotilde B."/>
            <person name="Roberto B."/>
            <person name="Veronica D.S."/>
            <person name="Fabio R."/>
            <person name="Monica P."/>
            <person name="Olivier J."/>
            <person name="Enrico T."/>
            <person name="Nicola S."/>
        </authorList>
    </citation>
    <scope>NUCLEOTIDE SEQUENCE [LARGE SCALE GENOMIC DNA]</scope>
    <source>
        <strain evidence="5 6">DSM 44803</strain>
    </source>
</reference>
<feature type="domain" description="GAF" evidence="3">
    <location>
        <begin position="52"/>
        <end position="188"/>
    </location>
</feature>
<dbReference type="Pfam" id="PF01590">
    <property type="entry name" value="GAF"/>
    <property type="match status" value="2"/>
</dbReference>
<dbReference type="InterPro" id="IPR036890">
    <property type="entry name" value="HATPase_C_sf"/>
</dbReference>
<dbReference type="Proteomes" id="UP000193781">
    <property type="component" value="Unassembled WGS sequence"/>
</dbReference>